<dbReference type="InterPro" id="IPR011042">
    <property type="entry name" value="6-blade_b-propeller_TolB-like"/>
</dbReference>
<dbReference type="RefSeq" id="WP_070742862.1">
    <property type="nucleotide sequence ID" value="NZ_MDZA01000135.1"/>
</dbReference>
<dbReference type="InterPro" id="IPR013658">
    <property type="entry name" value="SGL"/>
</dbReference>
<dbReference type="Proteomes" id="UP000177506">
    <property type="component" value="Unassembled WGS sequence"/>
</dbReference>
<feature type="domain" description="SMP-30/Gluconolactonase/LRE-like region" evidence="1">
    <location>
        <begin position="57"/>
        <end position="281"/>
    </location>
</feature>
<gene>
    <name evidence="2" type="ORF">BEN49_22455</name>
</gene>
<dbReference type="InterPro" id="IPR053224">
    <property type="entry name" value="Sensory_adhesion_molecule"/>
</dbReference>
<proteinExistence type="predicted"/>
<dbReference type="PANTHER" id="PTHR31460">
    <property type="match status" value="1"/>
</dbReference>
<dbReference type="OrthoDB" id="8584394at2"/>
<evidence type="ECO:0000259" key="1">
    <source>
        <dbReference type="Pfam" id="PF08450"/>
    </source>
</evidence>
<organism evidence="2 3">
    <name type="scientific">Hymenobacter coccineus</name>
    <dbReference type="NCBI Taxonomy" id="1908235"/>
    <lineage>
        <taxon>Bacteria</taxon>
        <taxon>Pseudomonadati</taxon>
        <taxon>Bacteroidota</taxon>
        <taxon>Cytophagia</taxon>
        <taxon>Cytophagales</taxon>
        <taxon>Hymenobacteraceae</taxon>
        <taxon>Hymenobacter</taxon>
    </lineage>
</organism>
<dbReference type="AlphaFoldDB" id="A0A1G1TI12"/>
<comment type="caution">
    <text evidence="2">The sequence shown here is derived from an EMBL/GenBank/DDBJ whole genome shotgun (WGS) entry which is preliminary data.</text>
</comment>
<name>A0A1G1TI12_9BACT</name>
<dbReference type="Pfam" id="PF08450">
    <property type="entry name" value="SGL"/>
    <property type="match status" value="1"/>
</dbReference>
<protein>
    <recommendedName>
        <fullName evidence="1">SMP-30/Gluconolactonase/LRE-like region domain-containing protein</fullName>
    </recommendedName>
</protein>
<evidence type="ECO:0000313" key="2">
    <source>
        <dbReference type="EMBL" id="OGX90521.1"/>
    </source>
</evidence>
<reference evidence="2 3" key="1">
    <citation type="submission" date="2016-08" db="EMBL/GenBank/DDBJ databases">
        <title>Hymenobacter coccineus sp. nov., Hymenobacter lapidarius sp. nov. and Hymenobacter glacialis sp. nov., isolated from Antarctic soil.</title>
        <authorList>
            <person name="Sedlacek I."/>
            <person name="Kralova S."/>
            <person name="Kyrova K."/>
            <person name="Maslanova I."/>
            <person name="Stankova E."/>
            <person name="Vrbovska V."/>
            <person name="Nemec M."/>
            <person name="Bartak M."/>
            <person name="Svec P."/>
            <person name="Busse H.-J."/>
            <person name="Pantucek R."/>
        </authorList>
    </citation>
    <scope>NUCLEOTIDE SEQUENCE [LARGE SCALE GENOMIC DNA]</scope>
    <source>
        <strain evidence="2 3">CCM 8649</strain>
    </source>
</reference>
<dbReference type="EMBL" id="MDZA01000135">
    <property type="protein sequence ID" value="OGX90521.1"/>
    <property type="molecule type" value="Genomic_DNA"/>
</dbReference>
<dbReference type="Gene3D" id="2.120.10.30">
    <property type="entry name" value="TolB, C-terminal domain"/>
    <property type="match status" value="1"/>
</dbReference>
<keyword evidence="3" id="KW-1185">Reference proteome</keyword>
<evidence type="ECO:0000313" key="3">
    <source>
        <dbReference type="Proteomes" id="UP000177506"/>
    </source>
</evidence>
<dbReference type="PANTHER" id="PTHR31460:SF3">
    <property type="entry name" value="MESOCENTIN"/>
    <property type="match status" value="1"/>
</dbReference>
<accession>A0A1G1TI12</accession>
<dbReference type="SUPFAM" id="SSF63829">
    <property type="entry name" value="Calcium-dependent phosphotriesterase"/>
    <property type="match status" value="1"/>
</dbReference>
<sequence length="334" mass="34268">MIISTLTPAPARGLNRRWAGATALVLGGLLAVSCSKDDNEAAPATPAAVTFAAAGLFPEGVQYDAKNSAFLVSSLTTGNIGRVTDDGTYSVLATGSTVGIVSAVGLNLDDSRNRVLVASSNSTARDRAKLVSLNRDNGTVNFNVDLGALRSSPNHFANDVAVDGQGNAYVTDSFAPVIYKVDAQGMASVFLDNAQLAGATGAFGLNGIVFRADSGSGYLIVAKADNGTLFKVPISAPATFTTVATAGINLMGADGMLLQDDNTLQVVAGSQSRVYRLTSTDNWTSATLSGTFATTGQGPTTITRRNGADSYVIYANLGAMAMPPATFTIGKVTF</sequence>